<dbReference type="KEGG" id="ssai:N0B31_21720"/>
<reference evidence="1" key="1">
    <citation type="submission" date="2022-09" db="EMBL/GenBank/DDBJ databases">
        <title>Diverse halophilic archaea isolated from saline environments.</title>
        <authorList>
            <person name="Cui H.-L."/>
        </authorList>
    </citation>
    <scope>NUCLEOTIDE SEQUENCE</scope>
    <source>
        <strain evidence="1">ZS-35-S2</strain>
        <plasmid evidence="1">unnamed1</plasmid>
    </source>
</reference>
<sequence>MNLSGPELDKFDAEVGEPIKIDIAESKEIAHALINNSDRGEFIIVSKPSQQEVDS</sequence>
<organism evidence="1 2">
    <name type="scientific">Salinirubellus salinus</name>
    <dbReference type="NCBI Taxonomy" id="1364945"/>
    <lineage>
        <taxon>Archaea</taxon>
        <taxon>Methanobacteriati</taxon>
        <taxon>Methanobacteriota</taxon>
        <taxon>Stenosarchaea group</taxon>
        <taxon>Halobacteria</taxon>
        <taxon>Halobacteriales</taxon>
        <taxon>Natronomonadaceae</taxon>
        <taxon>Salinirubellus</taxon>
    </lineage>
</organism>
<evidence type="ECO:0000313" key="1">
    <source>
        <dbReference type="EMBL" id="UWM57060.1"/>
    </source>
</evidence>
<dbReference type="RefSeq" id="WP_260644151.1">
    <property type="nucleotide sequence ID" value="NZ_CP104004.1"/>
</dbReference>
<gene>
    <name evidence="1" type="ORF">N0B31_21720</name>
</gene>
<dbReference type="AlphaFoldDB" id="A0A9E7U739"/>
<evidence type="ECO:0000313" key="2">
    <source>
        <dbReference type="Proteomes" id="UP001057580"/>
    </source>
</evidence>
<dbReference type="GeneID" id="74945100"/>
<dbReference type="EMBL" id="CP104004">
    <property type="protein sequence ID" value="UWM57060.1"/>
    <property type="molecule type" value="Genomic_DNA"/>
</dbReference>
<geneLocation type="plasmid" evidence="1 2">
    <name>unnamed1</name>
</geneLocation>
<accession>A0A9E7U739</accession>
<keyword evidence="2" id="KW-1185">Reference proteome</keyword>
<protein>
    <submittedName>
        <fullName evidence="1">Uncharacterized protein</fullName>
    </submittedName>
</protein>
<name>A0A9E7U739_9EURY</name>
<dbReference type="Proteomes" id="UP001057580">
    <property type="component" value="Plasmid unnamed1"/>
</dbReference>
<keyword evidence="1" id="KW-0614">Plasmid</keyword>
<proteinExistence type="predicted"/>